<proteinExistence type="predicted"/>
<dbReference type="InterPro" id="IPR036770">
    <property type="entry name" value="Ankyrin_rpt-contain_sf"/>
</dbReference>
<dbReference type="Pfam" id="PF12796">
    <property type="entry name" value="Ank_2"/>
    <property type="match status" value="2"/>
</dbReference>
<dbReference type="SMART" id="SM00248">
    <property type="entry name" value="ANK"/>
    <property type="match status" value="10"/>
</dbReference>
<dbReference type="GO" id="GO:0003824">
    <property type="term" value="F:catalytic activity"/>
    <property type="evidence" value="ECO:0007669"/>
    <property type="project" value="InterPro"/>
</dbReference>
<dbReference type="InterPro" id="IPR056884">
    <property type="entry name" value="NPHP3-like_N"/>
</dbReference>
<evidence type="ECO:0000256" key="1">
    <source>
        <dbReference type="ARBA" id="ARBA00022737"/>
    </source>
</evidence>
<dbReference type="Pfam" id="PF24883">
    <property type="entry name" value="NPHP3_N"/>
    <property type="match status" value="1"/>
</dbReference>
<keyword evidence="2" id="KW-0040">ANK repeat</keyword>
<keyword evidence="1" id="KW-0677">Repeat</keyword>
<evidence type="ECO:0000259" key="5">
    <source>
        <dbReference type="Pfam" id="PF24883"/>
    </source>
</evidence>
<comment type="caution">
    <text evidence="6">The sequence shown here is derived from an EMBL/GenBank/DDBJ whole genome shotgun (WGS) entry which is preliminary data.</text>
</comment>
<dbReference type="GO" id="GO:0009116">
    <property type="term" value="P:nucleoside metabolic process"/>
    <property type="evidence" value="ECO:0007669"/>
    <property type="project" value="InterPro"/>
</dbReference>
<evidence type="ECO:0000259" key="4">
    <source>
        <dbReference type="Pfam" id="PF01048"/>
    </source>
</evidence>
<evidence type="ECO:0000313" key="7">
    <source>
        <dbReference type="Proteomes" id="UP000237481"/>
    </source>
</evidence>
<dbReference type="OrthoDB" id="4927459at2759"/>
<dbReference type="InterPro" id="IPR035994">
    <property type="entry name" value="Nucleoside_phosphorylase_sf"/>
</dbReference>
<evidence type="ECO:0000256" key="3">
    <source>
        <dbReference type="SAM" id="MobiDB-lite"/>
    </source>
</evidence>
<dbReference type="PANTHER" id="PTHR46082">
    <property type="entry name" value="ATP/GTP-BINDING PROTEIN-RELATED"/>
    <property type="match status" value="1"/>
</dbReference>
<name>A0A2S4KMP0_9HYPO</name>
<dbReference type="SUPFAM" id="SSF53167">
    <property type="entry name" value="Purine and uridine phosphorylases"/>
    <property type="match status" value="1"/>
</dbReference>
<dbReference type="SUPFAM" id="SSF48403">
    <property type="entry name" value="Ankyrin repeat"/>
    <property type="match status" value="2"/>
</dbReference>
<dbReference type="SUPFAM" id="SSF52540">
    <property type="entry name" value="P-loop containing nucleoside triphosphate hydrolases"/>
    <property type="match status" value="1"/>
</dbReference>
<dbReference type="Pfam" id="PF13637">
    <property type="entry name" value="Ank_4"/>
    <property type="match status" value="1"/>
</dbReference>
<organism evidence="6 7">
    <name type="scientific">Tolypocladium paradoxum</name>
    <dbReference type="NCBI Taxonomy" id="94208"/>
    <lineage>
        <taxon>Eukaryota</taxon>
        <taxon>Fungi</taxon>
        <taxon>Dikarya</taxon>
        <taxon>Ascomycota</taxon>
        <taxon>Pezizomycotina</taxon>
        <taxon>Sordariomycetes</taxon>
        <taxon>Hypocreomycetidae</taxon>
        <taxon>Hypocreales</taxon>
        <taxon>Ophiocordycipitaceae</taxon>
        <taxon>Tolypocladium</taxon>
    </lineage>
</organism>
<dbReference type="InterPro" id="IPR027417">
    <property type="entry name" value="P-loop_NTPase"/>
</dbReference>
<accession>A0A2S4KMP0</accession>
<dbReference type="STRING" id="94208.A0A2S4KMP0"/>
<sequence length="1250" mass="139744">MLHRQTTRNDTDKMESLPTSRGREQTRAPKRLTHADYAVGWVTALPLELAAAQTMLDEIHDSLPQEPNDSNTYTLGRIGRHNLVMACLPAGKYGTTGAAVVASNMRRSFRFIQVGLMVGIGGGVPGRVDIRLGDVVVGSGVVQYDYGKTVPPGRIYRTGNTREPPENIATAVAKLQAIYETHPSRISTILSRVLERHQDMSEYTCPGSSQDLLFESAYDHPSSMHTCDACDEEKLQKRPARLHHGPKVHRGKVASANQVMRYGTARDQLADELGVLCFEMEAAGLMDIFPCLVIRGICDYSDSHKNKQWQRYSAIVVAAYAKDLLSVMPTRAFSKTPMPVRSGANERTLDRREKRLDSLKYDRLNSRYGDIEAAQYETCEWLLSHQDYMDWQDPTKLGQHHGLFWISGKPGSGKSTLMKFAYTQKAKEPATNAITTSFFFNASGTELEKTTIGMHRSLLLQLLEKIPDLQEVLDDPGGASYNEDSIEWTIGALRYVFSAAVAKLGSRRLTCIIDALDECDETLVRSMVTYFEDVAQRAVSSGTQLRVCFSSRHYPHISLRRGLQLILQDQSGHKEDIEMYVRKNLKHDEGEYIENILAEILRKAGGVFMWVVLVVGILNKEIDRGHMLRVERRLQQIPQELSALFRDILTRDNENMAEALLSLQWILYARRPLRPEEFYFAVGSGPNPEPGIFTEWNPRHLTPKAMDRIVVSSSKGLAEVSKSTDRSVQFIHESVRDFLVKEKGLHELWSELGENFESLSHDRLKQCCGSYLMVDISQHLADNETCLDTPTRTGEAWRLQISRRFPFLRYATHNVLHHADVAAVNQPQDSFLEEFPLKHWIKLDNLFETNSSRRHTPKASLLYILAERNGMRLLKSLPWPHPDMHVSGEIYQYPLFAALAHGHRDAASFLLQQDTGLSIDNFPGLQDGEPDFMPRSLLLWAAGIGDVSTVKLLLEMYNVGINSKNADKRTPLSVAAEHGHEALVRLLLATNAVDVDGIDIWRRTPLSYAAERGHEAIVQLLLATRAANVNFKDALGRAPLTYAAEEGHSAVVQLLLATTVVNVDSKDYSGWTSLSYAVRRGHEAIVQLLLATNAVNVDSKDHWGQTLLSFAARHGHEAVVQLLLATNNVNVNSKDYNNRTPLSHAAKGGHQAVVRLLLATNAVDVNSKDRLDRTPLPYAAEEGHEAIVQLLLATPSIDIMKESDSGRSPILYAVRKKHWTTVGRLRLAIDAMNDNPATSSQGNDDDDAGS</sequence>
<feature type="domain" description="Nephrocystin 3-like N-terminal" evidence="5">
    <location>
        <begin position="377"/>
        <end position="552"/>
    </location>
</feature>
<feature type="repeat" description="ANK" evidence="2">
    <location>
        <begin position="1069"/>
        <end position="1094"/>
    </location>
</feature>
<protein>
    <submittedName>
        <fullName evidence="6">Uncharacterized protein</fullName>
    </submittedName>
</protein>
<dbReference type="Gene3D" id="1.25.40.20">
    <property type="entry name" value="Ankyrin repeat-containing domain"/>
    <property type="match status" value="3"/>
</dbReference>
<dbReference type="Pfam" id="PF01048">
    <property type="entry name" value="PNP_UDP_1"/>
    <property type="match status" value="1"/>
</dbReference>
<dbReference type="PANTHER" id="PTHR46082:SF11">
    <property type="entry name" value="AAA+ ATPASE DOMAIN-CONTAINING PROTEIN-RELATED"/>
    <property type="match status" value="1"/>
</dbReference>
<keyword evidence="7" id="KW-1185">Reference proteome</keyword>
<dbReference type="Pfam" id="PF00023">
    <property type="entry name" value="Ank"/>
    <property type="match status" value="1"/>
</dbReference>
<dbReference type="PROSITE" id="PS50297">
    <property type="entry name" value="ANK_REP_REGION"/>
    <property type="match status" value="3"/>
</dbReference>
<reference evidence="6 7" key="1">
    <citation type="submission" date="2018-01" db="EMBL/GenBank/DDBJ databases">
        <title>Harnessing the power of phylogenomics to disentangle the directionality and signatures of interkingdom host jumping in the parasitic fungal genus Tolypocladium.</title>
        <authorList>
            <person name="Quandt C.A."/>
            <person name="Patterson W."/>
            <person name="Spatafora J.W."/>
        </authorList>
    </citation>
    <scope>NUCLEOTIDE SEQUENCE [LARGE SCALE GENOMIC DNA]</scope>
    <source>
        <strain evidence="6 7">NRBC 100945</strain>
    </source>
</reference>
<dbReference type="InterPro" id="IPR002110">
    <property type="entry name" value="Ankyrin_rpt"/>
</dbReference>
<dbReference type="EMBL" id="PKSG01001045">
    <property type="protein sequence ID" value="POR31456.1"/>
    <property type="molecule type" value="Genomic_DNA"/>
</dbReference>
<dbReference type="Gene3D" id="3.40.50.1580">
    <property type="entry name" value="Nucleoside phosphorylase domain"/>
    <property type="match status" value="1"/>
</dbReference>
<feature type="region of interest" description="Disordered" evidence="3">
    <location>
        <begin position="1"/>
        <end position="30"/>
    </location>
</feature>
<feature type="repeat" description="ANK" evidence="2">
    <location>
        <begin position="1137"/>
        <end position="1170"/>
    </location>
</feature>
<evidence type="ECO:0000313" key="6">
    <source>
        <dbReference type="EMBL" id="POR31456.1"/>
    </source>
</evidence>
<feature type="repeat" description="ANK" evidence="2">
    <location>
        <begin position="1001"/>
        <end position="1034"/>
    </location>
</feature>
<dbReference type="InterPro" id="IPR053137">
    <property type="entry name" value="NLR-like"/>
</dbReference>
<feature type="repeat" description="ANK" evidence="2">
    <location>
        <begin position="967"/>
        <end position="992"/>
    </location>
</feature>
<feature type="compositionally biased region" description="Basic and acidic residues" evidence="3">
    <location>
        <begin position="7"/>
        <end position="27"/>
    </location>
</feature>
<feature type="domain" description="Nucleoside phosphorylase" evidence="4">
    <location>
        <begin position="42"/>
        <end position="308"/>
    </location>
</feature>
<dbReference type="InterPro" id="IPR000845">
    <property type="entry name" value="Nucleoside_phosphorylase_d"/>
</dbReference>
<evidence type="ECO:0000256" key="2">
    <source>
        <dbReference type="PROSITE-ProRule" id="PRU00023"/>
    </source>
</evidence>
<gene>
    <name evidence="6" type="ORF">TPAR_08331</name>
</gene>
<dbReference type="Proteomes" id="UP000237481">
    <property type="component" value="Unassembled WGS sequence"/>
</dbReference>
<dbReference type="Gene3D" id="3.40.50.300">
    <property type="entry name" value="P-loop containing nucleotide triphosphate hydrolases"/>
    <property type="match status" value="1"/>
</dbReference>
<dbReference type="PROSITE" id="PS50088">
    <property type="entry name" value="ANK_REPEAT"/>
    <property type="match status" value="4"/>
</dbReference>
<dbReference type="AlphaFoldDB" id="A0A2S4KMP0"/>